<protein>
    <submittedName>
        <fullName evidence="2">AlkB Alkylated DNA repair protein</fullName>
    </submittedName>
</protein>
<organism evidence="2">
    <name type="scientific">uncultured Caudovirales phage</name>
    <dbReference type="NCBI Taxonomy" id="2100421"/>
    <lineage>
        <taxon>Viruses</taxon>
        <taxon>Duplodnaviria</taxon>
        <taxon>Heunggongvirae</taxon>
        <taxon>Uroviricota</taxon>
        <taxon>Caudoviricetes</taxon>
        <taxon>Peduoviridae</taxon>
        <taxon>Maltschvirus</taxon>
        <taxon>Maltschvirus maltsch</taxon>
    </lineage>
</organism>
<dbReference type="Gene3D" id="2.60.120.590">
    <property type="entry name" value="Alpha-ketoglutarate-dependent dioxygenase AlkB-like"/>
    <property type="match status" value="1"/>
</dbReference>
<gene>
    <name evidence="2" type="ORF">UFOVP724_59</name>
</gene>
<dbReference type="PROSITE" id="PS51471">
    <property type="entry name" value="FE2OG_OXY"/>
    <property type="match status" value="1"/>
</dbReference>
<dbReference type="InterPro" id="IPR027450">
    <property type="entry name" value="AlkB-like"/>
</dbReference>
<reference evidence="2" key="1">
    <citation type="submission" date="2020-04" db="EMBL/GenBank/DDBJ databases">
        <authorList>
            <person name="Chiriac C."/>
            <person name="Salcher M."/>
            <person name="Ghai R."/>
            <person name="Kavagutti S V."/>
        </authorList>
    </citation>
    <scope>NUCLEOTIDE SEQUENCE</scope>
</reference>
<name>A0A6J5NME0_9CAUD</name>
<dbReference type="GO" id="GO:0006307">
    <property type="term" value="P:DNA alkylation repair"/>
    <property type="evidence" value="ECO:0007669"/>
    <property type="project" value="InterPro"/>
</dbReference>
<dbReference type="InterPro" id="IPR032854">
    <property type="entry name" value="ALKBH3"/>
</dbReference>
<evidence type="ECO:0000313" key="2">
    <source>
        <dbReference type="EMBL" id="CAB4160057.1"/>
    </source>
</evidence>
<dbReference type="SUPFAM" id="SSF51197">
    <property type="entry name" value="Clavaminate synthase-like"/>
    <property type="match status" value="1"/>
</dbReference>
<dbReference type="InterPro" id="IPR005123">
    <property type="entry name" value="Oxoglu/Fe-dep_dioxygenase_dom"/>
</dbReference>
<dbReference type="InterPro" id="IPR037151">
    <property type="entry name" value="AlkB-like_sf"/>
</dbReference>
<dbReference type="EMBL" id="LR796696">
    <property type="protein sequence ID" value="CAB4160057.1"/>
    <property type="molecule type" value="Genomic_DNA"/>
</dbReference>
<dbReference type="Pfam" id="PF13532">
    <property type="entry name" value="2OG-FeII_Oxy_2"/>
    <property type="match status" value="1"/>
</dbReference>
<proteinExistence type="predicted"/>
<evidence type="ECO:0000259" key="1">
    <source>
        <dbReference type="PROSITE" id="PS51471"/>
    </source>
</evidence>
<accession>A0A6J5NME0</accession>
<dbReference type="PANTHER" id="PTHR31212:SF4">
    <property type="entry name" value="ALPHA-KETOGLUTARATE-DEPENDENT DIOXYGENASE ALKB HOMOLOG 3"/>
    <property type="match status" value="1"/>
</dbReference>
<dbReference type="GO" id="GO:0051213">
    <property type="term" value="F:dioxygenase activity"/>
    <property type="evidence" value="ECO:0007669"/>
    <property type="project" value="InterPro"/>
</dbReference>
<dbReference type="PANTHER" id="PTHR31212">
    <property type="entry name" value="ALPHA-KETOGLUTARATE-DEPENDENT DIOXYGENASE ALKB HOMOLOG 3"/>
    <property type="match status" value="1"/>
</dbReference>
<sequence length="195" mass="22986">MDSQNYNHVDFYKNFVPENYANSLFDLLKSQIPWRQVEYFKRERGVSVITPRMTYVTGNFYKNQGNAHPEWILKLKENVEIMCNEEFNFILYGYYRDGNDSITWHSDDENFLGPNSTIAGVSFGNPREFLLRNKYTKEKQAFLMSAGDMIVMKNNCQSDYEHAVLKTKQDVGERISLTFRKAVTHNANSNYYKYN</sequence>
<feature type="domain" description="Fe2OG dioxygenase" evidence="1">
    <location>
        <begin position="86"/>
        <end position="183"/>
    </location>
</feature>